<gene>
    <name evidence="2" type="ORF">LCGC14_0881100</name>
</gene>
<comment type="caution">
    <text evidence="2">The sequence shown here is derived from an EMBL/GenBank/DDBJ whole genome shotgun (WGS) entry which is preliminary data.</text>
</comment>
<reference evidence="2" key="1">
    <citation type="journal article" date="2015" name="Nature">
        <title>Complex archaea that bridge the gap between prokaryotes and eukaryotes.</title>
        <authorList>
            <person name="Spang A."/>
            <person name="Saw J.H."/>
            <person name="Jorgensen S.L."/>
            <person name="Zaremba-Niedzwiedzka K."/>
            <person name="Martijn J."/>
            <person name="Lind A.E."/>
            <person name="van Eijk R."/>
            <person name="Schleper C."/>
            <person name="Guy L."/>
            <person name="Ettema T.J."/>
        </authorList>
    </citation>
    <scope>NUCLEOTIDE SEQUENCE</scope>
</reference>
<dbReference type="PANTHER" id="PTHR36973:SF4">
    <property type="entry name" value="NODULATION PROTEIN"/>
    <property type="match status" value="1"/>
</dbReference>
<dbReference type="InterPro" id="IPR053188">
    <property type="entry name" value="FkbM_Methyltransferase"/>
</dbReference>
<sequence>MFLDNLLPNFTAVIAAPLCFVKRVRFPTMVSFGLLANLSKMRDKNVISKIDSIWDIGANHGQFAFMAHSVWPALPIYSFEPDPNSYHKLQENFKKFSFTGKTFCYALSDKVESKQFYCYDDNVNNSLLESNSHVSGAVNEFRTVDCTTLDSVARNYPEVTSAFLKLDVQGFELAVLAGSTIFLKQCLYVQIEVSFSPTYIGGAHAGEIILAMRQYGFECIDILDLLRDKVKSNKIIEADLLFKRCN</sequence>
<dbReference type="Pfam" id="PF05050">
    <property type="entry name" value="Methyltransf_21"/>
    <property type="match status" value="1"/>
</dbReference>
<dbReference type="EMBL" id="LAZR01002771">
    <property type="protein sequence ID" value="KKN25801.1"/>
    <property type="molecule type" value="Genomic_DNA"/>
</dbReference>
<dbReference type="GO" id="GO:0008171">
    <property type="term" value="F:O-methyltransferase activity"/>
    <property type="evidence" value="ECO:0007669"/>
    <property type="project" value="TreeGrafter"/>
</dbReference>
<dbReference type="PANTHER" id="PTHR36973">
    <property type="entry name" value="SLL1456 PROTEIN-RELATED"/>
    <property type="match status" value="1"/>
</dbReference>
<evidence type="ECO:0000313" key="2">
    <source>
        <dbReference type="EMBL" id="KKN25801.1"/>
    </source>
</evidence>
<name>A0A0F9RLF6_9ZZZZ</name>
<dbReference type="SUPFAM" id="SSF53335">
    <property type="entry name" value="S-adenosyl-L-methionine-dependent methyltransferases"/>
    <property type="match status" value="1"/>
</dbReference>
<dbReference type="InterPro" id="IPR006342">
    <property type="entry name" value="FkbM_mtfrase"/>
</dbReference>
<dbReference type="NCBIfam" id="TIGR01444">
    <property type="entry name" value="fkbM_fam"/>
    <property type="match status" value="1"/>
</dbReference>
<dbReference type="AlphaFoldDB" id="A0A0F9RLF6"/>
<proteinExistence type="predicted"/>
<evidence type="ECO:0000259" key="1">
    <source>
        <dbReference type="Pfam" id="PF05050"/>
    </source>
</evidence>
<organism evidence="2">
    <name type="scientific">marine sediment metagenome</name>
    <dbReference type="NCBI Taxonomy" id="412755"/>
    <lineage>
        <taxon>unclassified sequences</taxon>
        <taxon>metagenomes</taxon>
        <taxon>ecological metagenomes</taxon>
    </lineage>
</organism>
<protein>
    <recommendedName>
        <fullName evidence="1">Methyltransferase FkbM domain-containing protein</fullName>
    </recommendedName>
</protein>
<accession>A0A0F9RLF6</accession>
<dbReference type="InterPro" id="IPR029063">
    <property type="entry name" value="SAM-dependent_MTases_sf"/>
</dbReference>
<feature type="domain" description="Methyltransferase FkbM" evidence="1">
    <location>
        <begin position="55"/>
        <end position="218"/>
    </location>
</feature>
<dbReference type="Gene3D" id="3.40.50.150">
    <property type="entry name" value="Vaccinia Virus protein VP39"/>
    <property type="match status" value="1"/>
</dbReference>